<dbReference type="EMBL" id="JAEVHL010000001">
    <property type="protein sequence ID" value="MBM0274001.1"/>
    <property type="molecule type" value="Genomic_DNA"/>
</dbReference>
<evidence type="ECO:0000256" key="1">
    <source>
        <dbReference type="SAM" id="MobiDB-lite"/>
    </source>
</evidence>
<proteinExistence type="predicted"/>
<dbReference type="Proteomes" id="UP000622245">
    <property type="component" value="Unassembled WGS sequence"/>
</dbReference>
<sequence length="321" mass="33927">MPYLFGFHVDHSVVIAGYTESMLTAATRADLPKRDEVPSWVDATTSQSLAMLRNVGATAATIIGYGPADTVTPIVDILTPHFDQAGITVRDALRVTDGRYYSYLCDDPACCPVDGVPFDAVGSVVAVNAIVAGQMALPDRAALVASIAPTTGAARDAVTTATQRAHERRDTLFAAGRRAAVIRAGKKALRAAVARYADDRVLTDDEVAWLSVLLLDYKVRDAAWRTNDANSSDLALWTDITRRVDPALAAPPAVLLAVIAWRTGLGALASVAIDRALDADPNDPLAHLIDHALRAGIPPAALDSQATPTTSAENPPSTDQK</sequence>
<evidence type="ECO:0000313" key="3">
    <source>
        <dbReference type="Proteomes" id="UP000622245"/>
    </source>
</evidence>
<gene>
    <name evidence="2" type="ORF">JM949_00250</name>
</gene>
<comment type="caution">
    <text evidence="2">The sequence shown here is derived from an EMBL/GenBank/DDBJ whole genome shotgun (WGS) entry which is preliminary data.</text>
</comment>
<dbReference type="InterPro" id="IPR025447">
    <property type="entry name" value="DUF4192"/>
</dbReference>
<reference evidence="2 3" key="1">
    <citation type="submission" date="2021-01" db="EMBL/GenBank/DDBJ databases">
        <title>Draft genome sequence of Micromonospora sp. strain STR1s_6.</title>
        <authorList>
            <person name="Karlyshev A."/>
            <person name="Jawad R."/>
        </authorList>
    </citation>
    <scope>NUCLEOTIDE SEQUENCE [LARGE SCALE GENOMIC DNA]</scope>
    <source>
        <strain evidence="2 3">STR1S-6</strain>
    </source>
</reference>
<feature type="compositionally biased region" description="Polar residues" evidence="1">
    <location>
        <begin position="304"/>
        <end position="321"/>
    </location>
</feature>
<name>A0ABS1Y9C6_9ACTN</name>
<keyword evidence="3" id="KW-1185">Reference proteome</keyword>
<evidence type="ECO:0000313" key="2">
    <source>
        <dbReference type="EMBL" id="MBM0274001.1"/>
    </source>
</evidence>
<protein>
    <submittedName>
        <fullName evidence="2">DUF4192 domain-containing protein</fullName>
    </submittedName>
</protein>
<dbReference type="Pfam" id="PF13830">
    <property type="entry name" value="DUF4192"/>
    <property type="match status" value="1"/>
</dbReference>
<feature type="region of interest" description="Disordered" evidence="1">
    <location>
        <begin position="301"/>
        <end position="321"/>
    </location>
</feature>
<accession>A0ABS1Y9C6</accession>
<organism evidence="2 3">
    <name type="scientific">Micromonospora tarensis</name>
    <dbReference type="NCBI Taxonomy" id="2806100"/>
    <lineage>
        <taxon>Bacteria</taxon>
        <taxon>Bacillati</taxon>
        <taxon>Actinomycetota</taxon>
        <taxon>Actinomycetes</taxon>
        <taxon>Micromonosporales</taxon>
        <taxon>Micromonosporaceae</taxon>
        <taxon>Micromonospora</taxon>
    </lineage>
</organism>